<dbReference type="EMBL" id="SSTD01011064">
    <property type="protein sequence ID" value="TYK10763.1"/>
    <property type="molecule type" value="Genomic_DNA"/>
</dbReference>
<dbReference type="EMBL" id="SSTE01004780">
    <property type="protein sequence ID" value="KAA0061510.1"/>
    <property type="molecule type" value="Genomic_DNA"/>
</dbReference>
<proteinExistence type="predicted"/>
<dbReference type="AlphaFoldDB" id="A0A5D3CFS9"/>
<reference evidence="3 4" key="1">
    <citation type="submission" date="2019-08" db="EMBL/GenBank/DDBJ databases">
        <title>Draft genome sequences of two oriental melons (Cucumis melo L. var makuwa).</title>
        <authorList>
            <person name="Kwon S.-Y."/>
        </authorList>
    </citation>
    <scope>NUCLEOTIDE SEQUENCE [LARGE SCALE GENOMIC DNA]</scope>
    <source>
        <strain evidence="4">cv. Chang Bougi</strain>
        <strain evidence="3">cv. SW 3</strain>
        <tissue evidence="2">Leaf</tissue>
    </source>
</reference>
<accession>A0A5D3CFS9</accession>
<gene>
    <name evidence="2" type="ORF">E5676_scaffold332G00760</name>
    <name evidence="1" type="ORF">E6C27_scaffold41G00710</name>
</gene>
<organism evidence="2 4">
    <name type="scientific">Cucumis melo var. makuwa</name>
    <name type="common">Oriental melon</name>
    <dbReference type="NCBI Taxonomy" id="1194695"/>
    <lineage>
        <taxon>Eukaryota</taxon>
        <taxon>Viridiplantae</taxon>
        <taxon>Streptophyta</taxon>
        <taxon>Embryophyta</taxon>
        <taxon>Tracheophyta</taxon>
        <taxon>Spermatophyta</taxon>
        <taxon>Magnoliopsida</taxon>
        <taxon>eudicotyledons</taxon>
        <taxon>Gunneridae</taxon>
        <taxon>Pentapetalae</taxon>
        <taxon>rosids</taxon>
        <taxon>fabids</taxon>
        <taxon>Cucurbitales</taxon>
        <taxon>Cucurbitaceae</taxon>
        <taxon>Benincaseae</taxon>
        <taxon>Cucumis</taxon>
    </lineage>
</organism>
<protein>
    <submittedName>
        <fullName evidence="2">Uncharacterized protein</fullName>
    </submittedName>
</protein>
<comment type="caution">
    <text evidence="2">The sequence shown here is derived from an EMBL/GenBank/DDBJ whole genome shotgun (WGS) entry which is preliminary data.</text>
</comment>
<sequence>MLEWRKVSYKNIEDFVILEAEADFSPTEVHESPLLQCSGFGEPSSIQSQLLLIILLPSSCPSSDNPGAVIESISPKADAIMNSMLFSPNMVIKMNSSRKKQMNNSWGLPSPTASIWSQRIRDYHLELIKVVGILKAEAGN</sequence>
<dbReference type="Proteomes" id="UP000321947">
    <property type="component" value="Unassembled WGS sequence"/>
</dbReference>
<evidence type="ECO:0000313" key="4">
    <source>
        <dbReference type="Proteomes" id="UP000321947"/>
    </source>
</evidence>
<evidence type="ECO:0000313" key="1">
    <source>
        <dbReference type="EMBL" id="KAA0061510.1"/>
    </source>
</evidence>
<evidence type="ECO:0000313" key="2">
    <source>
        <dbReference type="EMBL" id="TYK10763.1"/>
    </source>
</evidence>
<dbReference type="Proteomes" id="UP000321393">
    <property type="component" value="Unassembled WGS sequence"/>
</dbReference>
<name>A0A5D3CFS9_CUCMM</name>
<evidence type="ECO:0000313" key="3">
    <source>
        <dbReference type="Proteomes" id="UP000321393"/>
    </source>
</evidence>